<sequence>MPPSTPAASTASGAAPLSVQPDRAGDAEGRFQATPLAREVAFLTARARVRGNALANELLSDLDLKVRPFAVLAMACSGTNPSQRELGDFLDLDPSQVVTLVDRLEERGAIRREPDPRDRRSKILVATESGQQLHAQAAERTRKAEEQTLQALTSAERDQLRELLARVVY</sequence>
<evidence type="ECO:0000256" key="3">
    <source>
        <dbReference type="ARBA" id="ARBA00023163"/>
    </source>
</evidence>
<keyword evidence="1" id="KW-0805">Transcription regulation</keyword>
<feature type="region of interest" description="Disordered" evidence="4">
    <location>
        <begin position="1"/>
        <end position="25"/>
    </location>
</feature>
<dbReference type="SMART" id="SM00347">
    <property type="entry name" value="HTH_MARR"/>
    <property type="match status" value="1"/>
</dbReference>
<dbReference type="EMBL" id="JADBED010000001">
    <property type="protein sequence ID" value="MBE1523274.1"/>
    <property type="molecule type" value="Genomic_DNA"/>
</dbReference>
<reference evidence="6 7" key="1">
    <citation type="submission" date="2020-10" db="EMBL/GenBank/DDBJ databases">
        <title>Sequencing the genomes of 1000 actinobacteria strains.</title>
        <authorList>
            <person name="Klenk H.-P."/>
        </authorList>
    </citation>
    <scope>NUCLEOTIDE SEQUENCE [LARGE SCALE GENOMIC DNA]</scope>
    <source>
        <strain evidence="6 7">DSM 15666</strain>
    </source>
</reference>
<organism evidence="6 7">
    <name type="scientific">Nesterenkonia lutea</name>
    <dbReference type="NCBI Taxonomy" id="272919"/>
    <lineage>
        <taxon>Bacteria</taxon>
        <taxon>Bacillati</taxon>
        <taxon>Actinomycetota</taxon>
        <taxon>Actinomycetes</taxon>
        <taxon>Micrococcales</taxon>
        <taxon>Micrococcaceae</taxon>
        <taxon>Nesterenkonia</taxon>
    </lineage>
</organism>
<dbReference type="PANTHER" id="PTHR33164">
    <property type="entry name" value="TRANSCRIPTIONAL REGULATOR, MARR FAMILY"/>
    <property type="match status" value="1"/>
</dbReference>
<proteinExistence type="predicted"/>
<dbReference type="Gene3D" id="1.10.10.10">
    <property type="entry name" value="Winged helix-like DNA-binding domain superfamily/Winged helix DNA-binding domain"/>
    <property type="match status" value="1"/>
</dbReference>
<dbReference type="PANTHER" id="PTHR33164:SF64">
    <property type="entry name" value="TRANSCRIPTIONAL REGULATOR SLYA"/>
    <property type="match status" value="1"/>
</dbReference>
<evidence type="ECO:0000256" key="2">
    <source>
        <dbReference type="ARBA" id="ARBA00023125"/>
    </source>
</evidence>
<dbReference type="SUPFAM" id="SSF46785">
    <property type="entry name" value="Winged helix' DNA-binding domain"/>
    <property type="match status" value="1"/>
</dbReference>
<gene>
    <name evidence="6" type="ORF">H4W27_000392</name>
</gene>
<dbReference type="InterPro" id="IPR000835">
    <property type="entry name" value="HTH_MarR-typ"/>
</dbReference>
<dbReference type="Pfam" id="PF01047">
    <property type="entry name" value="MarR"/>
    <property type="match status" value="1"/>
</dbReference>
<evidence type="ECO:0000256" key="4">
    <source>
        <dbReference type="SAM" id="MobiDB-lite"/>
    </source>
</evidence>
<feature type="compositionally biased region" description="Low complexity" evidence="4">
    <location>
        <begin position="1"/>
        <end position="18"/>
    </location>
</feature>
<evidence type="ECO:0000313" key="7">
    <source>
        <dbReference type="Proteomes" id="UP000643525"/>
    </source>
</evidence>
<keyword evidence="3" id="KW-0804">Transcription</keyword>
<dbReference type="InterPro" id="IPR039422">
    <property type="entry name" value="MarR/SlyA-like"/>
</dbReference>
<evidence type="ECO:0000259" key="5">
    <source>
        <dbReference type="PROSITE" id="PS50995"/>
    </source>
</evidence>
<keyword evidence="7" id="KW-1185">Reference proteome</keyword>
<dbReference type="RefSeq" id="WP_192594449.1">
    <property type="nucleotide sequence ID" value="NZ_BAAALJ010000017.1"/>
</dbReference>
<name>A0ABR9JBH3_9MICC</name>
<dbReference type="Proteomes" id="UP000643525">
    <property type="component" value="Unassembled WGS sequence"/>
</dbReference>
<accession>A0ABR9JBH3</accession>
<dbReference type="GO" id="GO:0003677">
    <property type="term" value="F:DNA binding"/>
    <property type="evidence" value="ECO:0007669"/>
    <property type="project" value="UniProtKB-KW"/>
</dbReference>
<dbReference type="PROSITE" id="PS50995">
    <property type="entry name" value="HTH_MARR_2"/>
    <property type="match status" value="1"/>
</dbReference>
<keyword evidence="2 6" id="KW-0238">DNA-binding</keyword>
<comment type="caution">
    <text evidence="6">The sequence shown here is derived from an EMBL/GenBank/DDBJ whole genome shotgun (WGS) entry which is preliminary data.</text>
</comment>
<protein>
    <submittedName>
        <fullName evidence="6">DNA-binding MarR family transcriptional regulator</fullName>
    </submittedName>
</protein>
<dbReference type="InterPro" id="IPR036390">
    <property type="entry name" value="WH_DNA-bd_sf"/>
</dbReference>
<evidence type="ECO:0000256" key="1">
    <source>
        <dbReference type="ARBA" id="ARBA00023015"/>
    </source>
</evidence>
<dbReference type="PRINTS" id="PR00598">
    <property type="entry name" value="HTHMARR"/>
</dbReference>
<dbReference type="InterPro" id="IPR036388">
    <property type="entry name" value="WH-like_DNA-bd_sf"/>
</dbReference>
<feature type="domain" description="HTH marR-type" evidence="5">
    <location>
        <begin position="33"/>
        <end position="169"/>
    </location>
</feature>
<evidence type="ECO:0000313" key="6">
    <source>
        <dbReference type="EMBL" id="MBE1523274.1"/>
    </source>
</evidence>